<protein>
    <submittedName>
        <fullName evidence="2">Uncharacterized protein</fullName>
    </submittedName>
</protein>
<reference evidence="2" key="1">
    <citation type="journal article" date="2023" name="Science">
        <title>Genome structures resolve the early diversification of teleost fishes.</title>
        <authorList>
            <person name="Parey E."/>
            <person name="Louis A."/>
            <person name="Montfort J."/>
            <person name="Bouchez O."/>
            <person name="Roques C."/>
            <person name="Iampietro C."/>
            <person name="Lluch J."/>
            <person name="Castinel A."/>
            <person name="Donnadieu C."/>
            <person name="Desvignes T."/>
            <person name="Floi Bucao C."/>
            <person name="Jouanno E."/>
            <person name="Wen M."/>
            <person name="Mejri S."/>
            <person name="Dirks R."/>
            <person name="Jansen H."/>
            <person name="Henkel C."/>
            <person name="Chen W.J."/>
            <person name="Zahm M."/>
            <person name="Cabau C."/>
            <person name="Klopp C."/>
            <person name="Thompson A.W."/>
            <person name="Robinson-Rechavi M."/>
            <person name="Braasch I."/>
            <person name="Lecointre G."/>
            <person name="Bobe J."/>
            <person name="Postlethwait J.H."/>
            <person name="Berthelot C."/>
            <person name="Roest Crollius H."/>
            <person name="Guiguen Y."/>
        </authorList>
    </citation>
    <scope>NUCLEOTIDE SEQUENCE</scope>
    <source>
        <strain evidence="2">WJC10195</strain>
    </source>
</reference>
<evidence type="ECO:0000313" key="2">
    <source>
        <dbReference type="EMBL" id="KAJ8346252.1"/>
    </source>
</evidence>
<dbReference type="AlphaFoldDB" id="A0A9Q1EW92"/>
<name>A0A9Q1EW92_SYNKA</name>
<comment type="caution">
    <text evidence="2">The sequence shown here is derived from an EMBL/GenBank/DDBJ whole genome shotgun (WGS) entry which is preliminary data.</text>
</comment>
<feature type="region of interest" description="Disordered" evidence="1">
    <location>
        <begin position="71"/>
        <end position="96"/>
    </location>
</feature>
<evidence type="ECO:0000313" key="3">
    <source>
        <dbReference type="Proteomes" id="UP001152622"/>
    </source>
</evidence>
<feature type="compositionally biased region" description="Low complexity" evidence="1">
    <location>
        <begin position="18"/>
        <end position="27"/>
    </location>
</feature>
<dbReference type="EMBL" id="JAINUF010000012">
    <property type="protein sequence ID" value="KAJ8346252.1"/>
    <property type="molecule type" value="Genomic_DNA"/>
</dbReference>
<feature type="region of interest" description="Disordered" evidence="1">
    <location>
        <begin position="1"/>
        <end position="27"/>
    </location>
</feature>
<keyword evidence="3" id="KW-1185">Reference proteome</keyword>
<proteinExistence type="predicted"/>
<dbReference type="Proteomes" id="UP001152622">
    <property type="component" value="Chromosome 12"/>
</dbReference>
<sequence>MPVVVCEELPPGPRGSRRSPSGQPRCRASPRLTAFVEGDRQPEFRAAAGRGAPRAGTVQSFRFRRDSCQAPRPAIAFSQPGRDNLNQPEGLDKQRR</sequence>
<accession>A0A9Q1EW92</accession>
<evidence type="ECO:0000256" key="1">
    <source>
        <dbReference type="SAM" id="MobiDB-lite"/>
    </source>
</evidence>
<organism evidence="2 3">
    <name type="scientific">Synaphobranchus kaupii</name>
    <name type="common">Kaup's arrowtooth eel</name>
    <dbReference type="NCBI Taxonomy" id="118154"/>
    <lineage>
        <taxon>Eukaryota</taxon>
        <taxon>Metazoa</taxon>
        <taxon>Chordata</taxon>
        <taxon>Craniata</taxon>
        <taxon>Vertebrata</taxon>
        <taxon>Euteleostomi</taxon>
        <taxon>Actinopterygii</taxon>
        <taxon>Neopterygii</taxon>
        <taxon>Teleostei</taxon>
        <taxon>Anguilliformes</taxon>
        <taxon>Synaphobranchidae</taxon>
        <taxon>Synaphobranchus</taxon>
    </lineage>
</organism>
<gene>
    <name evidence="2" type="ORF">SKAU_G00304450</name>
</gene>